<keyword evidence="2" id="KW-1185">Reference proteome</keyword>
<name>A0ACD3B536_9AGAR</name>
<gene>
    <name evidence="1" type="ORF">BDN72DRAFT_835585</name>
</gene>
<organism evidence="1 2">
    <name type="scientific">Pluteus cervinus</name>
    <dbReference type="NCBI Taxonomy" id="181527"/>
    <lineage>
        <taxon>Eukaryota</taxon>
        <taxon>Fungi</taxon>
        <taxon>Dikarya</taxon>
        <taxon>Basidiomycota</taxon>
        <taxon>Agaricomycotina</taxon>
        <taxon>Agaricomycetes</taxon>
        <taxon>Agaricomycetidae</taxon>
        <taxon>Agaricales</taxon>
        <taxon>Pluteineae</taxon>
        <taxon>Pluteaceae</taxon>
        <taxon>Pluteus</taxon>
    </lineage>
</organism>
<accession>A0ACD3B536</accession>
<sequence>MAHTPVEENLLETALTHAFVSPTRSSVPVLDEQPPSTAATQDSVPNPISQDTPLAQPESATWKTQYDAQVEQWKAQSAEAREKAEKERERWERIREAEKASGATQPSEIVTGIPSKRASISQSIGLGPAPNTRSNARGSTSPESGDDAKWEDVHASLTSSFPSMSFPEADDAPPPSDPPIPPQRPAPSATLAVFDSSLSTHARITAFASSFAINLVLPFINGVMLGFGEIFAKNVVMVWLGWTAPGPATSRVGLGAGTNQRRKQSR</sequence>
<proteinExistence type="predicted"/>
<dbReference type="EMBL" id="ML208280">
    <property type="protein sequence ID" value="TFK72935.1"/>
    <property type="molecule type" value="Genomic_DNA"/>
</dbReference>
<dbReference type="Proteomes" id="UP000308600">
    <property type="component" value="Unassembled WGS sequence"/>
</dbReference>
<evidence type="ECO:0000313" key="2">
    <source>
        <dbReference type="Proteomes" id="UP000308600"/>
    </source>
</evidence>
<protein>
    <submittedName>
        <fullName evidence="1">Uncharacterized protein</fullName>
    </submittedName>
</protein>
<evidence type="ECO:0000313" key="1">
    <source>
        <dbReference type="EMBL" id="TFK72935.1"/>
    </source>
</evidence>
<reference evidence="1 2" key="1">
    <citation type="journal article" date="2019" name="Nat. Ecol. Evol.">
        <title>Megaphylogeny resolves global patterns of mushroom evolution.</title>
        <authorList>
            <person name="Varga T."/>
            <person name="Krizsan K."/>
            <person name="Foldi C."/>
            <person name="Dima B."/>
            <person name="Sanchez-Garcia M."/>
            <person name="Sanchez-Ramirez S."/>
            <person name="Szollosi G.J."/>
            <person name="Szarkandi J.G."/>
            <person name="Papp V."/>
            <person name="Albert L."/>
            <person name="Andreopoulos W."/>
            <person name="Angelini C."/>
            <person name="Antonin V."/>
            <person name="Barry K.W."/>
            <person name="Bougher N.L."/>
            <person name="Buchanan P."/>
            <person name="Buyck B."/>
            <person name="Bense V."/>
            <person name="Catcheside P."/>
            <person name="Chovatia M."/>
            <person name="Cooper J."/>
            <person name="Damon W."/>
            <person name="Desjardin D."/>
            <person name="Finy P."/>
            <person name="Geml J."/>
            <person name="Haridas S."/>
            <person name="Hughes K."/>
            <person name="Justo A."/>
            <person name="Karasinski D."/>
            <person name="Kautmanova I."/>
            <person name="Kiss B."/>
            <person name="Kocsube S."/>
            <person name="Kotiranta H."/>
            <person name="LaButti K.M."/>
            <person name="Lechner B.E."/>
            <person name="Liimatainen K."/>
            <person name="Lipzen A."/>
            <person name="Lukacs Z."/>
            <person name="Mihaltcheva S."/>
            <person name="Morgado L.N."/>
            <person name="Niskanen T."/>
            <person name="Noordeloos M.E."/>
            <person name="Ohm R.A."/>
            <person name="Ortiz-Santana B."/>
            <person name="Ovrebo C."/>
            <person name="Racz N."/>
            <person name="Riley R."/>
            <person name="Savchenko A."/>
            <person name="Shiryaev A."/>
            <person name="Soop K."/>
            <person name="Spirin V."/>
            <person name="Szebenyi C."/>
            <person name="Tomsovsky M."/>
            <person name="Tulloss R.E."/>
            <person name="Uehling J."/>
            <person name="Grigoriev I.V."/>
            <person name="Vagvolgyi C."/>
            <person name="Papp T."/>
            <person name="Martin F.M."/>
            <person name="Miettinen O."/>
            <person name="Hibbett D.S."/>
            <person name="Nagy L.G."/>
        </authorList>
    </citation>
    <scope>NUCLEOTIDE SEQUENCE [LARGE SCALE GENOMIC DNA]</scope>
    <source>
        <strain evidence="1 2">NL-1719</strain>
    </source>
</reference>